<accession>A0A371E6I5</accession>
<dbReference type="HAMAP" id="MF_01220_B">
    <property type="entry name" value="PyrH_B"/>
    <property type="match status" value="1"/>
</dbReference>
<feature type="domain" description="Aspartate/glutamate/uridylate kinase" evidence="8">
    <location>
        <begin position="374"/>
        <end position="593"/>
    </location>
</feature>
<feature type="compositionally biased region" description="Low complexity" evidence="7">
    <location>
        <begin position="80"/>
        <end position="95"/>
    </location>
</feature>
<keyword evidence="11" id="KW-1185">Reference proteome</keyword>
<dbReference type="GO" id="GO:0044210">
    <property type="term" value="P:'de novo' CTP biosynthetic process"/>
    <property type="evidence" value="ECO:0007669"/>
    <property type="project" value="UniProtKB-UniPathway"/>
</dbReference>
<dbReference type="CDD" id="cd04254">
    <property type="entry name" value="AAK_UMPK-PyrH-Ec"/>
    <property type="match status" value="1"/>
</dbReference>
<dbReference type="FunFam" id="1.10.10.60:FF:000238">
    <property type="entry name" value="Aspartate/glutamate/uridylate kinase family protein"/>
    <property type="match status" value="1"/>
</dbReference>
<dbReference type="Gene3D" id="3.40.1160.10">
    <property type="entry name" value="Acetylglutamate kinase-like"/>
    <property type="match status" value="1"/>
</dbReference>
<evidence type="ECO:0000256" key="1">
    <source>
        <dbReference type="ARBA" id="ARBA00004791"/>
    </source>
</evidence>
<comment type="caution">
    <text evidence="10">The sequence shown here is derived from an EMBL/GenBank/DDBJ whole genome shotgun (WGS) entry which is preliminary data.</text>
</comment>
<dbReference type="Proteomes" id="UP000257109">
    <property type="component" value="Unassembled WGS sequence"/>
</dbReference>
<reference evidence="10" key="1">
    <citation type="submission" date="2018-05" db="EMBL/GenBank/DDBJ databases">
        <title>Draft genome of Mucuna pruriens seed.</title>
        <authorList>
            <person name="Nnadi N.E."/>
            <person name="Vos R."/>
            <person name="Hasami M.H."/>
            <person name="Devisetty U.K."/>
            <person name="Aguiy J.C."/>
        </authorList>
    </citation>
    <scope>NUCLEOTIDE SEQUENCE [LARGE SCALE GENOMIC DNA]</scope>
    <source>
        <strain evidence="10">JCA_2017</strain>
    </source>
</reference>
<comment type="similarity">
    <text evidence="2">Belongs to the UMP kinase family.</text>
</comment>
<dbReference type="InterPro" id="IPR001048">
    <property type="entry name" value="Asp/Glu/Uridylate_kinase"/>
</dbReference>
<keyword evidence="6" id="KW-0175">Coiled coil</keyword>
<evidence type="ECO:0000256" key="3">
    <source>
        <dbReference type="ARBA" id="ARBA00012899"/>
    </source>
</evidence>
<dbReference type="PANTHER" id="PTHR42833">
    <property type="entry name" value="URIDYLATE KINASE"/>
    <property type="match status" value="1"/>
</dbReference>
<evidence type="ECO:0000256" key="6">
    <source>
        <dbReference type="SAM" id="Coils"/>
    </source>
</evidence>
<comment type="pathway">
    <text evidence="1">Pyrimidine metabolism; CTP biosynthesis via de novo pathway; UDP from UMP (UMPK route): step 1/1.</text>
</comment>
<dbReference type="EC" id="2.7.4.22" evidence="3"/>
<dbReference type="AlphaFoldDB" id="A0A371E6I5"/>
<evidence type="ECO:0000256" key="4">
    <source>
        <dbReference type="ARBA" id="ARBA00022975"/>
    </source>
</evidence>
<proteinExistence type="inferred from homology"/>
<dbReference type="UniPathway" id="UPA00159">
    <property type="reaction ID" value="UER00275"/>
</dbReference>
<keyword evidence="4" id="KW-0665">Pyrimidine biosynthesis</keyword>
<evidence type="ECO:0000259" key="8">
    <source>
        <dbReference type="Pfam" id="PF00696"/>
    </source>
</evidence>
<dbReference type="GO" id="GO:0005737">
    <property type="term" value="C:cytoplasm"/>
    <property type="evidence" value="ECO:0007669"/>
    <property type="project" value="InterPro"/>
</dbReference>
<dbReference type="SUPFAM" id="SSF53633">
    <property type="entry name" value="Carbamate kinase-like"/>
    <property type="match status" value="1"/>
</dbReference>
<sequence>MGIMTNKKKKKKQKKKTEGNHTRKKQLTLNRTFDDGNRYSLRHNVVSDSSLLMATEDYPLLDSPSHAQPHLHAPTRHHFPSSSSSSPTTLPASDSVTADYYPHTSFSDDSAGPAKSVQTPNSKRASAAGSPYHYNKKLKPAADPDPAFRGGEDYRKDREEWSDRAIACLLETYTEKFKELNRGNLRGRDWEEVAEAVGEQCGGEGKHEKSVEQCKNKIDNLKKRYKVELQRIGSGGIATSHWHWFNNIEAIIANSFTVKTLPQHHNPATAAAANSSSMPRQTNNRSYSSNLVILNFCISLTPTTETRFDYCCKLGIVQSFVHDGVTGHAFFVVLACHGVRNKYWNGPLTASDKSLRRYANNLKTKPVSNLKWRRVLFKISGSALSGNCQNIDPKVPVLFLVAMQIAREVATACRLGVEVAIVVGGRNFFCGDAWVSATGLDRPTAFQIGMMATVMNSILLQSALEKLGVEARVQSAFSMPEVAEPYSRQRAIRHLEKGRVVIFGGVGVGVGVGTVNPLFTTDTTAALRASELNADAVLKGTNVNGVFDCHPRNDNLTIDHISFREIVSRGVTSMDMMALAYCEENGIPVVVFNMLEPGNVSRALCGDQVGTLIDQTGRVEHQLPS</sequence>
<protein>
    <recommendedName>
        <fullName evidence="3">UMP kinase</fullName>
        <ecNumber evidence="3">2.7.4.22</ecNumber>
    </recommendedName>
    <alternativeName>
        <fullName evidence="5">Uridine monophosphate kinase</fullName>
    </alternativeName>
</protein>
<gene>
    <name evidence="10" type="primary">pyrH</name>
    <name evidence="10" type="ORF">CR513_60100</name>
</gene>
<organism evidence="10 11">
    <name type="scientific">Mucuna pruriens</name>
    <name type="common">Velvet bean</name>
    <name type="synonym">Dolichos pruriens</name>
    <dbReference type="NCBI Taxonomy" id="157652"/>
    <lineage>
        <taxon>Eukaryota</taxon>
        <taxon>Viridiplantae</taxon>
        <taxon>Streptophyta</taxon>
        <taxon>Embryophyta</taxon>
        <taxon>Tracheophyta</taxon>
        <taxon>Spermatophyta</taxon>
        <taxon>Magnoliopsida</taxon>
        <taxon>eudicotyledons</taxon>
        <taxon>Gunneridae</taxon>
        <taxon>Pentapetalae</taxon>
        <taxon>rosids</taxon>
        <taxon>fabids</taxon>
        <taxon>Fabales</taxon>
        <taxon>Fabaceae</taxon>
        <taxon>Papilionoideae</taxon>
        <taxon>50 kb inversion clade</taxon>
        <taxon>NPAAA clade</taxon>
        <taxon>indigoferoid/millettioid clade</taxon>
        <taxon>Phaseoleae</taxon>
        <taxon>Mucuna</taxon>
    </lineage>
</organism>
<dbReference type="FunFam" id="3.40.1160.10:FF:000028">
    <property type="entry name" value="Uridylate kinase isoform A"/>
    <property type="match status" value="1"/>
</dbReference>
<dbReference type="PANTHER" id="PTHR42833:SF7">
    <property type="entry name" value="UMP KINASE"/>
    <property type="match status" value="1"/>
</dbReference>
<dbReference type="Pfam" id="PF13837">
    <property type="entry name" value="Myb_DNA-bind_4"/>
    <property type="match status" value="1"/>
</dbReference>
<feature type="non-terminal residue" evidence="10">
    <location>
        <position position="1"/>
    </location>
</feature>
<feature type="domain" description="Myb/SANT-like DNA-binding" evidence="9">
    <location>
        <begin position="158"/>
        <end position="251"/>
    </location>
</feature>
<dbReference type="Gene3D" id="1.10.10.60">
    <property type="entry name" value="Homeodomain-like"/>
    <property type="match status" value="1"/>
</dbReference>
<dbReference type="InterPro" id="IPR015963">
    <property type="entry name" value="Uridylate_kinase_bac"/>
</dbReference>
<dbReference type="GO" id="GO:0033862">
    <property type="term" value="F:UMP kinase activity"/>
    <property type="evidence" value="ECO:0007669"/>
    <property type="project" value="UniProtKB-EC"/>
</dbReference>
<feature type="region of interest" description="Disordered" evidence="7">
    <location>
        <begin position="1"/>
        <end position="33"/>
    </location>
</feature>
<evidence type="ECO:0000259" key="9">
    <source>
        <dbReference type="Pfam" id="PF13837"/>
    </source>
</evidence>
<dbReference type="EMBL" id="QJKJ01016006">
    <property type="protein sequence ID" value="RDX61651.1"/>
    <property type="molecule type" value="Genomic_DNA"/>
</dbReference>
<dbReference type="STRING" id="157652.A0A371E6I5"/>
<dbReference type="InterPro" id="IPR036393">
    <property type="entry name" value="AceGlu_kinase-like_sf"/>
</dbReference>
<dbReference type="GO" id="GO:0006225">
    <property type="term" value="P:UDP biosynthetic process"/>
    <property type="evidence" value="ECO:0007669"/>
    <property type="project" value="TreeGrafter"/>
</dbReference>
<dbReference type="Pfam" id="PF00696">
    <property type="entry name" value="AA_kinase"/>
    <property type="match status" value="1"/>
</dbReference>
<feature type="compositionally biased region" description="Basic residues" evidence="7">
    <location>
        <begin position="1"/>
        <end position="15"/>
    </location>
</feature>
<name>A0A371E6I5_MUCPR</name>
<evidence type="ECO:0000313" key="11">
    <source>
        <dbReference type="Proteomes" id="UP000257109"/>
    </source>
</evidence>
<dbReference type="OrthoDB" id="409889at2759"/>
<evidence type="ECO:0000313" key="10">
    <source>
        <dbReference type="EMBL" id="RDX61651.1"/>
    </source>
</evidence>
<evidence type="ECO:0000256" key="2">
    <source>
        <dbReference type="ARBA" id="ARBA00007614"/>
    </source>
</evidence>
<evidence type="ECO:0000256" key="7">
    <source>
        <dbReference type="SAM" id="MobiDB-lite"/>
    </source>
</evidence>
<feature type="region of interest" description="Disordered" evidence="7">
    <location>
        <begin position="62"/>
        <end position="153"/>
    </location>
</feature>
<feature type="coiled-coil region" evidence="6">
    <location>
        <begin position="204"/>
        <end position="231"/>
    </location>
</feature>
<evidence type="ECO:0000256" key="5">
    <source>
        <dbReference type="ARBA" id="ARBA00032092"/>
    </source>
</evidence>
<dbReference type="InterPro" id="IPR044822">
    <property type="entry name" value="Myb_DNA-bind_4"/>
</dbReference>